<reference evidence="3" key="1">
    <citation type="submission" date="2016-06" db="UniProtKB">
        <authorList>
            <consortium name="WormBaseParasite"/>
        </authorList>
    </citation>
    <scope>IDENTIFICATION</scope>
</reference>
<dbReference type="WBParaSite" id="TCNE_0000933001-mRNA-1">
    <property type="protein sequence ID" value="TCNE_0000933001-mRNA-1"/>
    <property type="gene ID" value="TCNE_0000933001"/>
</dbReference>
<keyword evidence="2" id="KW-1185">Reference proteome</keyword>
<dbReference type="Proteomes" id="UP000050794">
    <property type="component" value="Unassembled WGS sequence"/>
</dbReference>
<dbReference type="EMBL" id="UYWY01020146">
    <property type="protein sequence ID" value="VDM40651.1"/>
    <property type="molecule type" value="Genomic_DNA"/>
</dbReference>
<evidence type="ECO:0000313" key="1">
    <source>
        <dbReference type="EMBL" id="VDM40651.1"/>
    </source>
</evidence>
<proteinExistence type="predicted"/>
<evidence type="ECO:0000313" key="2">
    <source>
        <dbReference type="Proteomes" id="UP000050794"/>
    </source>
</evidence>
<sequence>MRETYALAEWCTFAPKLLALFDSAFRGRYSNSIDITG</sequence>
<gene>
    <name evidence="1" type="ORF">TCNE_LOCUS9330</name>
</gene>
<name>A0A183ULG0_TOXCA</name>
<reference evidence="1 2" key="2">
    <citation type="submission" date="2018-11" db="EMBL/GenBank/DDBJ databases">
        <authorList>
            <consortium name="Pathogen Informatics"/>
        </authorList>
    </citation>
    <scope>NUCLEOTIDE SEQUENCE [LARGE SCALE GENOMIC DNA]</scope>
</reference>
<organism evidence="2 3">
    <name type="scientific">Toxocara canis</name>
    <name type="common">Canine roundworm</name>
    <dbReference type="NCBI Taxonomy" id="6265"/>
    <lineage>
        <taxon>Eukaryota</taxon>
        <taxon>Metazoa</taxon>
        <taxon>Ecdysozoa</taxon>
        <taxon>Nematoda</taxon>
        <taxon>Chromadorea</taxon>
        <taxon>Rhabditida</taxon>
        <taxon>Spirurina</taxon>
        <taxon>Ascaridomorpha</taxon>
        <taxon>Ascaridoidea</taxon>
        <taxon>Toxocaridae</taxon>
        <taxon>Toxocara</taxon>
    </lineage>
</organism>
<accession>A0A183ULG0</accession>
<evidence type="ECO:0000313" key="3">
    <source>
        <dbReference type="WBParaSite" id="TCNE_0000933001-mRNA-1"/>
    </source>
</evidence>
<dbReference type="AlphaFoldDB" id="A0A183ULG0"/>
<protein>
    <submittedName>
        <fullName evidence="3">SAM-dependent methyltransferase</fullName>
    </submittedName>
</protein>